<dbReference type="OrthoDB" id="15735at2759"/>
<dbReference type="EMBL" id="SPRO01000001">
    <property type="protein sequence ID" value="TIC34543.1"/>
    <property type="molecule type" value="Genomic_DNA"/>
</dbReference>
<dbReference type="EMBL" id="SPRV01000002">
    <property type="protein sequence ID" value="TIC71696.1"/>
    <property type="molecule type" value="Genomic_DNA"/>
</dbReference>
<dbReference type="InterPro" id="IPR029016">
    <property type="entry name" value="GAF-like_dom_sf"/>
</dbReference>
<evidence type="ECO:0000313" key="4">
    <source>
        <dbReference type="EMBL" id="TIC70048.1"/>
    </source>
</evidence>
<evidence type="ECO:0000313" key="2">
    <source>
        <dbReference type="EMBL" id="TIC05058.1"/>
    </source>
</evidence>
<reference evidence="6 7" key="1">
    <citation type="submission" date="2019-03" db="EMBL/GenBank/DDBJ databases">
        <title>Sequencing 25 genomes of Wallemia mellicola.</title>
        <authorList>
            <person name="Gostincar C."/>
        </authorList>
    </citation>
    <scope>NUCLEOTIDE SEQUENCE [LARGE SCALE GENOMIC DNA]</scope>
    <source>
        <strain evidence="2 8">EXF-1262</strain>
        <strain evidence="5 6">EXF-1277</strain>
        <strain evidence="1 9">EXF-6152</strain>
        <strain evidence="4 10">EXF-757</strain>
        <strain evidence="3 7">EXF-8738</strain>
    </source>
</reference>
<comment type="caution">
    <text evidence="4">The sequence shown here is derived from an EMBL/GenBank/DDBJ whole genome shotgun (WGS) entry which is preliminary data.</text>
</comment>
<dbReference type="EMBL" id="SPRC01000001">
    <property type="protein sequence ID" value="TIB82670.1"/>
    <property type="molecule type" value="Genomic_DNA"/>
</dbReference>
<dbReference type="SUPFAM" id="SSF55781">
    <property type="entry name" value="GAF domain-like"/>
    <property type="match status" value="1"/>
</dbReference>
<dbReference type="OMA" id="FQGPIAC"/>
<accession>A0A4T0U1I9</accession>
<dbReference type="AlphaFoldDB" id="A0A4T0U1I9"/>
<dbReference type="Proteomes" id="UP000307169">
    <property type="component" value="Unassembled WGS sequence"/>
</dbReference>
<dbReference type="Proteomes" id="UP000305362">
    <property type="component" value="Unassembled WGS sequence"/>
</dbReference>
<sequence length="178" mass="19796">MPHADAANIDSYRPKQEVYDDILTNLDSLLTGQTNWISNLSNTASILFWTLKEINKINWAGFYIYNKSTKILELGPFHGLPACQIIKAELNKGICADTFCKSQPILVPNVDEYPGKHIACDSTTKSELVLPVFSSSGTCIGVMDFDSLVLNGFDEVDKVNMEKITHLLTEKCDFSSLL</sequence>
<evidence type="ECO:0000313" key="9">
    <source>
        <dbReference type="Proteomes" id="UP000310685"/>
    </source>
</evidence>
<evidence type="ECO:0000313" key="3">
    <source>
        <dbReference type="EMBL" id="TIC34543.1"/>
    </source>
</evidence>
<dbReference type="Proteomes" id="UP000310708">
    <property type="component" value="Unassembled WGS sequence"/>
</dbReference>
<dbReference type="Proteomes" id="UP000305647">
    <property type="component" value="Unassembled WGS sequence"/>
</dbReference>
<evidence type="ECO:0000313" key="6">
    <source>
        <dbReference type="Proteomes" id="UP000305362"/>
    </source>
</evidence>
<proteinExistence type="predicted"/>
<dbReference type="EMBL" id="SPRH01000001">
    <property type="protein sequence ID" value="TIC05058.1"/>
    <property type="molecule type" value="Genomic_DNA"/>
</dbReference>
<dbReference type="EMBL" id="SPRX01000001">
    <property type="protein sequence ID" value="TIC70048.1"/>
    <property type="molecule type" value="Genomic_DNA"/>
</dbReference>
<dbReference type="Gene3D" id="3.30.450.40">
    <property type="match status" value="1"/>
</dbReference>
<evidence type="ECO:0000313" key="1">
    <source>
        <dbReference type="EMBL" id="TIB82670.1"/>
    </source>
</evidence>
<evidence type="ECO:0000313" key="5">
    <source>
        <dbReference type="EMBL" id="TIC71696.1"/>
    </source>
</evidence>
<dbReference type="Proteomes" id="UP000310685">
    <property type="component" value="Unassembled WGS sequence"/>
</dbReference>
<evidence type="ECO:0000313" key="10">
    <source>
        <dbReference type="Proteomes" id="UP000310708"/>
    </source>
</evidence>
<organism evidence="4 10">
    <name type="scientific">Wallemia mellicola</name>
    <dbReference type="NCBI Taxonomy" id="1708541"/>
    <lineage>
        <taxon>Eukaryota</taxon>
        <taxon>Fungi</taxon>
        <taxon>Dikarya</taxon>
        <taxon>Basidiomycota</taxon>
        <taxon>Wallemiomycotina</taxon>
        <taxon>Wallemiomycetes</taxon>
        <taxon>Wallemiales</taxon>
        <taxon>Wallemiaceae</taxon>
        <taxon>Wallemia</taxon>
    </lineage>
</organism>
<gene>
    <name evidence="4" type="ORF">E3Q01_00168</name>
    <name evidence="5" type="ORF">E3Q03_00282</name>
    <name evidence="3" type="ORF">E3Q10_00104</name>
    <name evidence="2" type="ORF">E3Q17_00129</name>
    <name evidence="1" type="ORF">E3Q22_00102</name>
</gene>
<evidence type="ECO:0000313" key="8">
    <source>
        <dbReference type="Proteomes" id="UP000307169"/>
    </source>
</evidence>
<name>A0A4T0U1I9_9BASI</name>
<evidence type="ECO:0000313" key="7">
    <source>
        <dbReference type="Proteomes" id="UP000305647"/>
    </source>
</evidence>
<protein>
    <submittedName>
        <fullName evidence="4">GAF domain-like protein</fullName>
    </submittedName>
</protein>